<comment type="subcellular location">
    <subcellularLocation>
        <location evidence="1">Cell membrane</location>
        <topology evidence="1">Multi-pass membrane protein</topology>
    </subcellularLocation>
</comment>
<evidence type="ECO:0000256" key="6">
    <source>
        <dbReference type="SAM" id="Phobius"/>
    </source>
</evidence>
<name>A0ABT9IEQ5_9ACTN</name>
<evidence type="ECO:0000313" key="9">
    <source>
        <dbReference type="EMBL" id="MDP5184051.1"/>
    </source>
</evidence>
<keyword evidence="2" id="KW-1003">Cell membrane</keyword>
<feature type="chain" id="PRO_5045566130" evidence="7">
    <location>
        <begin position="23"/>
        <end position="241"/>
    </location>
</feature>
<dbReference type="PANTHER" id="PTHR35007">
    <property type="entry name" value="INTEGRAL MEMBRANE PROTEIN-RELATED"/>
    <property type="match status" value="1"/>
</dbReference>
<dbReference type="EMBL" id="JASNFN010000019">
    <property type="protein sequence ID" value="MDP5184051.1"/>
    <property type="molecule type" value="Genomic_DNA"/>
</dbReference>
<evidence type="ECO:0000256" key="7">
    <source>
        <dbReference type="SAM" id="SignalP"/>
    </source>
</evidence>
<evidence type="ECO:0000256" key="5">
    <source>
        <dbReference type="ARBA" id="ARBA00023136"/>
    </source>
</evidence>
<dbReference type="Gene3D" id="1.20.81.30">
    <property type="entry name" value="Type II secretion system (T2SS), domain F"/>
    <property type="match status" value="1"/>
</dbReference>
<feature type="signal peptide" evidence="7">
    <location>
        <begin position="1"/>
        <end position="22"/>
    </location>
</feature>
<gene>
    <name evidence="9" type="ORF">QOZ88_15545</name>
</gene>
<protein>
    <submittedName>
        <fullName evidence="9">Type II secretion system F family protein</fullName>
    </submittedName>
</protein>
<evidence type="ECO:0000313" key="10">
    <source>
        <dbReference type="Proteomes" id="UP001233673"/>
    </source>
</evidence>
<keyword evidence="3 6" id="KW-0812">Transmembrane</keyword>
<dbReference type="RefSeq" id="WP_306000647.1">
    <property type="nucleotide sequence ID" value="NZ_JASNFN010000019.1"/>
</dbReference>
<sequence length="241" mass="23806">MTAALLLLAVAVALWVPGSAVAGERVRRVTAPGPPATGAGEAPAAGTRRRWLLAGTAGLATGLLLGGGVGACAAVVVTGVGERLLRTATPDRDAEERAVLLRELPVACELLAACLGAGLPLAGALAAVAGVVPGPLGRRLHGVAALHRMGAAPRRAWADQPAELGGLARVLVRSGESGAAAVPALHALAGETRSAARTQAQAAVQRAGVWVLAPLGLCFLPAFVCLGVVPLVLGIAGDVFG</sequence>
<dbReference type="Proteomes" id="UP001233673">
    <property type="component" value="Unassembled WGS sequence"/>
</dbReference>
<keyword evidence="10" id="KW-1185">Reference proteome</keyword>
<dbReference type="PANTHER" id="PTHR35007:SF3">
    <property type="entry name" value="POSSIBLE CONSERVED ALANINE RICH MEMBRANE PROTEIN"/>
    <property type="match status" value="1"/>
</dbReference>
<feature type="transmembrane region" description="Helical" evidence="6">
    <location>
        <begin position="51"/>
        <end position="77"/>
    </location>
</feature>
<keyword evidence="7" id="KW-0732">Signal</keyword>
<evidence type="ECO:0000256" key="3">
    <source>
        <dbReference type="ARBA" id="ARBA00022692"/>
    </source>
</evidence>
<comment type="caution">
    <text evidence="9">The sequence shown here is derived from an EMBL/GenBank/DDBJ whole genome shotgun (WGS) entry which is preliminary data.</text>
</comment>
<reference evidence="10" key="1">
    <citation type="submission" date="2023-05" db="EMBL/GenBank/DDBJ databases">
        <title>Draft genome of Pseudofrankia sp. BMG5.37.</title>
        <authorList>
            <person name="Gtari M."/>
            <person name="Ghodhbane F."/>
            <person name="Sbissi I."/>
        </authorList>
    </citation>
    <scope>NUCLEOTIDE SEQUENCE [LARGE SCALE GENOMIC DNA]</scope>
    <source>
        <strain evidence="10">BMG 814</strain>
    </source>
</reference>
<evidence type="ECO:0000256" key="2">
    <source>
        <dbReference type="ARBA" id="ARBA00022475"/>
    </source>
</evidence>
<proteinExistence type="predicted"/>
<evidence type="ECO:0000259" key="8">
    <source>
        <dbReference type="Pfam" id="PF00482"/>
    </source>
</evidence>
<dbReference type="InterPro" id="IPR042094">
    <property type="entry name" value="T2SS_GspF_sf"/>
</dbReference>
<accession>A0ABT9IEQ5</accession>
<evidence type="ECO:0000256" key="1">
    <source>
        <dbReference type="ARBA" id="ARBA00004651"/>
    </source>
</evidence>
<evidence type="ECO:0000256" key="4">
    <source>
        <dbReference type="ARBA" id="ARBA00022989"/>
    </source>
</evidence>
<organism evidence="9 10">
    <name type="scientific">Blastococcus carthaginiensis</name>
    <dbReference type="NCBI Taxonomy" id="3050034"/>
    <lineage>
        <taxon>Bacteria</taxon>
        <taxon>Bacillati</taxon>
        <taxon>Actinomycetota</taxon>
        <taxon>Actinomycetes</taxon>
        <taxon>Geodermatophilales</taxon>
        <taxon>Geodermatophilaceae</taxon>
        <taxon>Blastococcus</taxon>
    </lineage>
</organism>
<feature type="domain" description="Type II secretion system protein GspF" evidence="8">
    <location>
        <begin position="108"/>
        <end position="226"/>
    </location>
</feature>
<dbReference type="Pfam" id="PF00482">
    <property type="entry name" value="T2SSF"/>
    <property type="match status" value="1"/>
</dbReference>
<feature type="transmembrane region" description="Helical" evidence="6">
    <location>
        <begin position="207"/>
        <end position="236"/>
    </location>
</feature>
<keyword evidence="4 6" id="KW-1133">Transmembrane helix</keyword>
<dbReference type="InterPro" id="IPR018076">
    <property type="entry name" value="T2SS_GspF_dom"/>
</dbReference>
<keyword evidence="5 6" id="KW-0472">Membrane</keyword>